<reference evidence="4" key="1">
    <citation type="journal article" date="2019" name="Nat. Commun.">
        <title>The genome of broomcorn millet.</title>
        <authorList>
            <person name="Zou C."/>
            <person name="Miki D."/>
            <person name="Li D."/>
            <person name="Tang Q."/>
            <person name="Xiao L."/>
            <person name="Rajput S."/>
            <person name="Deng P."/>
            <person name="Jia W."/>
            <person name="Huang R."/>
            <person name="Zhang M."/>
            <person name="Sun Y."/>
            <person name="Hu J."/>
            <person name="Fu X."/>
            <person name="Schnable P.S."/>
            <person name="Li F."/>
            <person name="Zhang H."/>
            <person name="Feng B."/>
            <person name="Zhu X."/>
            <person name="Liu R."/>
            <person name="Schnable J.C."/>
            <person name="Zhu J.-K."/>
            <person name="Zhang H."/>
        </authorList>
    </citation>
    <scope>NUCLEOTIDE SEQUENCE [LARGE SCALE GENOMIC DNA]</scope>
</reference>
<accession>A0A3L6S9P2</accession>
<organism evidence="3 4">
    <name type="scientific">Panicum miliaceum</name>
    <name type="common">Proso millet</name>
    <name type="synonym">Broomcorn millet</name>
    <dbReference type="NCBI Taxonomy" id="4540"/>
    <lineage>
        <taxon>Eukaryota</taxon>
        <taxon>Viridiplantae</taxon>
        <taxon>Streptophyta</taxon>
        <taxon>Embryophyta</taxon>
        <taxon>Tracheophyta</taxon>
        <taxon>Spermatophyta</taxon>
        <taxon>Magnoliopsida</taxon>
        <taxon>Liliopsida</taxon>
        <taxon>Poales</taxon>
        <taxon>Poaceae</taxon>
        <taxon>PACMAD clade</taxon>
        <taxon>Panicoideae</taxon>
        <taxon>Panicodae</taxon>
        <taxon>Paniceae</taxon>
        <taxon>Panicinae</taxon>
        <taxon>Panicum</taxon>
        <taxon>Panicum sect. Panicum</taxon>
    </lineage>
</organism>
<sequence length="229" mass="25007">MAAGLGATEWLASVLAAQTALASTSTGNQTTVGVERAEETVAVQGAAARRRGGRGGRAPRLQAPARAAPASVDVDLTNPIPPQSPIPVDGEDEPFDEENDSELEEVTPISGRGKRGRGADNTKGKKSKTSTGHWFHEQMGKIVEMNERTTASCESIARREDNSGCSIKDVMLLVKECGAVPSTNEHFIAYLVFTKRAEREMFMTFDTPEERFEWLTKKHEWMTRNDVSK</sequence>
<feature type="region of interest" description="Disordered" evidence="1">
    <location>
        <begin position="43"/>
        <end position="131"/>
    </location>
</feature>
<evidence type="ECO:0000313" key="4">
    <source>
        <dbReference type="Proteomes" id="UP000275267"/>
    </source>
</evidence>
<comment type="caution">
    <text evidence="3">The sequence shown here is derived from an EMBL/GenBank/DDBJ whole genome shotgun (WGS) entry which is preliminary data.</text>
</comment>
<evidence type="ECO:0000256" key="2">
    <source>
        <dbReference type="SAM" id="SignalP"/>
    </source>
</evidence>
<dbReference type="Proteomes" id="UP000275267">
    <property type="component" value="Unassembled WGS sequence"/>
</dbReference>
<dbReference type="AlphaFoldDB" id="A0A3L6S9P2"/>
<protein>
    <submittedName>
        <fullName evidence="3">L10-interacting MYB domain-containing protein-like</fullName>
    </submittedName>
</protein>
<feature type="compositionally biased region" description="Acidic residues" evidence="1">
    <location>
        <begin position="89"/>
        <end position="105"/>
    </location>
</feature>
<feature type="compositionally biased region" description="Low complexity" evidence="1">
    <location>
        <begin position="58"/>
        <end position="70"/>
    </location>
</feature>
<keyword evidence="2" id="KW-0732">Signal</keyword>
<dbReference type="PANTHER" id="PTHR47851:SF1">
    <property type="entry name" value="OS06G0588700 PROTEIN"/>
    <property type="match status" value="1"/>
</dbReference>
<evidence type="ECO:0000313" key="3">
    <source>
        <dbReference type="EMBL" id="RLN17269.1"/>
    </source>
</evidence>
<feature type="chain" id="PRO_5018009415" evidence="2">
    <location>
        <begin position="23"/>
        <end position="229"/>
    </location>
</feature>
<feature type="signal peptide" evidence="2">
    <location>
        <begin position="1"/>
        <end position="22"/>
    </location>
</feature>
<proteinExistence type="predicted"/>
<gene>
    <name evidence="3" type="ORF">C2845_PM02G27050</name>
</gene>
<name>A0A3L6S9P2_PANMI</name>
<dbReference type="PANTHER" id="PTHR47851">
    <property type="entry name" value="OS06G0588700 PROTEIN-RELATED"/>
    <property type="match status" value="1"/>
</dbReference>
<dbReference type="OrthoDB" id="4955136at2759"/>
<evidence type="ECO:0000256" key="1">
    <source>
        <dbReference type="SAM" id="MobiDB-lite"/>
    </source>
</evidence>
<keyword evidence="4" id="KW-1185">Reference proteome</keyword>
<dbReference type="EMBL" id="PQIB02000005">
    <property type="protein sequence ID" value="RLN17269.1"/>
    <property type="molecule type" value="Genomic_DNA"/>
</dbReference>